<evidence type="ECO:0000313" key="6">
    <source>
        <dbReference type="Proteomes" id="UP000887566"/>
    </source>
</evidence>
<comment type="subunit">
    <text evidence="1">Self-associates forming complexes of several hundred monomers.</text>
</comment>
<evidence type="ECO:0000256" key="1">
    <source>
        <dbReference type="ARBA" id="ARBA00011764"/>
    </source>
</evidence>
<feature type="domain" description="Myb/SANT-like DNA-binding" evidence="5">
    <location>
        <begin position="19"/>
        <end position="95"/>
    </location>
</feature>
<evidence type="ECO:0000313" key="7">
    <source>
        <dbReference type="WBParaSite" id="PSAMB.scaffold3096size19692.g20389.t1"/>
    </source>
</evidence>
<keyword evidence="6" id="KW-1185">Reference proteome</keyword>
<dbReference type="AlphaFoldDB" id="A0A914W2N2"/>
<proteinExistence type="predicted"/>
<evidence type="ECO:0000256" key="3">
    <source>
        <dbReference type="ARBA" id="ARBA00025466"/>
    </source>
</evidence>
<accession>A0A914W2N2</accession>
<dbReference type="Pfam" id="PF13873">
    <property type="entry name" value="Myb_DNA-bind_5"/>
    <property type="match status" value="1"/>
</dbReference>
<organism evidence="6 7">
    <name type="scientific">Plectus sambesii</name>
    <dbReference type="NCBI Taxonomy" id="2011161"/>
    <lineage>
        <taxon>Eukaryota</taxon>
        <taxon>Metazoa</taxon>
        <taxon>Ecdysozoa</taxon>
        <taxon>Nematoda</taxon>
        <taxon>Chromadorea</taxon>
        <taxon>Plectida</taxon>
        <taxon>Plectina</taxon>
        <taxon>Plectoidea</taxon>
        <taxon>Plectidae</taxon>
        <taxon>Plectus</taxon>
    </lineage>
</organism>
<reference evidence="7" key="1">
    <citation type="submission" date="2022-11" db="UniProtKB">
        <authorList>
            <consortium name="WormBaseParasite"/>
        </authorList>
    </citation>
    <scope>IDENTIFICATION</scope>
</reference>
<comment type="function">
    <text evidence="3">Involved in transvection phenomena (= synapsis-dependent gene expression), where the synaptic pairing of chromosomes carrying genes with which zeste interacts influences the expression of these genes. Zeste binds to DNA and stimulates transcription from a nearby promoter.</text>
</comment>
<evidence type="ECO:0000259" key="5">
    <source>
        <dbReference type="Pfam" id="PF13873"/>
    </source>
</evidence>
<sequence>MSKIRSIADAEEGGAKTPRKPNFTDADVRLLLQKYLEKTDVLQNEENSVINNRAQEGEWERIAQAMNSQNPLLCRSWKEIRKKYCNLASEAKKLHTKQKANMLATGGGVVGPDVAARSYEELPFWARFILEEILPGVIVDGVEGGFESETNAAAAIRSTSRLSVMRIVAPPAY</sequence>
<evidence type="ECO:0000256" key="4">
    <source>
        <dbReference type="SAM" id="MobiDB-lite"/>
    </source>
</evidence>
<dbReference type="Proteomes" id="UP000887566">
    <property type="component" value="Unplaced"/>
</dbReference>
<evidence type="ECO:0000256" key="2">
    <source>
        <dbReference type="ARBA" id="ARBA00016807"/>
    </source>
</evidence>
<dbReference type="WBParaSite" id="PSAMB.scaffold3096size19692.g20389.t1">
    <property type="protein sequence ID" value="PSAMB.scaffold3096size19692.g20389.t1"/>
    <property type="gene ID" value="PSAMB.scaffold3096size19692.g20389"/>
</dbReference>
<name>A0A914W2N2_9BILA</name>
<protein>
    <recommendedName>
        <fullName evidence="2">Regulatory protein zeste</fullName>
    </recommendedName>
</protein>
<dbReference type="InterPro" id="IPR028002">
    <property type="entry name" value="Myb_DNA-bind_5"/>
</dbReference>
<feature type="region of interest" description="Disordered" evidence="4">
    <location>
        <begin position="1"/>
        <end position="22"/>
    </location>
</feature>